<name>A0A485M4A7_9ZZZZ</name>
<organism evidence="1">
    <name type="scientific">anaerobic digester metagenome</name>
    <dbReference type="NCBI Taxonomy" id="1263854"/>
    <lineage>
        <taxon>unclassified sequences</taxon>
        <taxon>metagenomes</taxon>
        <taxon>ecological metagenomes</taxon>
    </lineage>
</organism>
<dbReference type="EMBL" id="CAADRM010000146">
    <property type="protein sequence ID" value="VFU18186.1"/>
    <property type="molecule type" value="Genomic_DNA"/>
</dbReference>
<sequence length="74" mass="8653">MREQMKDFTWWKDQEIVHLMSRVAKAGRLDHLKRKIDKINAAVDNGANIEKINEFVKSGKFDGHNIDEMINQAK</sequence>
<evidence type="ECO:0000313" key="1">
    <source>
        <dbReference type="EMBL" id="VFU18186.1"/>
    </source>
</evidence>
<dbReference type="AlphaFoldDB" id="A0A485M4A7"/>
<gene>
    <name evidence="1" type="ORF">SCFA_790006</name>
</gene>
<reference evidence="1" key="1">
    <citation type="submission" date="2019-03" db="EMBL/GenBank/DDBJ databases">
        <authorList>
            <person name="Hao L."/>
        </authorList>
    </citation>
    <scope>NUCLEOTIDE SEQUENCE</scope>
</reference>
<protein>
    <submittedName>
        <fullName evidence="1">Uncharacterized protein</fullName>
    </submittedName>
</protein>
<proteinExistence type="predicted"/>
<accession>A0A485M4A7</accession>